<evidence type="ECO:0000313" key="8">
    <source>
        <dbReference type="Proteomes" id="UP001596395"/>
    </source>
</evidence>
<gene>
    <name evidence="7" type="ORF">ACFQGB_16005</name>
</gene>
<keyword evidence="4 5" id="KW-0472">Membrane</keyword>
<feature type="domain" description="ABC transmembrane type-2" evidence="6">
    <location>
        <begin position="37"/>
        <end position="280"/>
    </location>
</feature>
<dbReference type="InterPro" id="IPR000412">
    <property type="entry name" value="ABC_2_transport"/>
</dbReference>
<evidence type="ECO:0000256" key="5">
    <source>
        <dbReference type="SAM" id="Phobius"/>
    </source>
</evidence>
<feature type="transmembrane region" description="Helical" evidence="5">
    <location>
        <begin position="130"/>
        <end position="149"/>
    </location>
</feature>
<feature type="transmembrane region" description="Helical" evidence="5">
    <location>
        <begin position="188"/>
        <end position="208"/>
    </location>
</feature>
<dbReference type="EMBL" id="JBHSXN010000003">
    <property type="protein sequence ID" value="MFC6954368.1"/>
    <property type="molecule type" value="Genomic_DNA"/>
</dbReference>
<comment type="caution">
    <text evidence="7">The sequence shown here is derived from an EMBL/GenBank/DDBJ whole genome shotgun (WGS) entry which is preliminary data.</text>
</comment>
<feature type="transmembrane region" description="Helical" evidence="5">
    <location>
        <begin position="78"/>
        <end position="100"/>
    </location>
</feature>
<reference evidence="7 8" key="1">
    <citation type="journal article" date="2019" name="Int. J. Syst. Evol. Microbiol.">
        <title>The Global Catalogue of Microorganisms (GCM) 10K type strain sequencing project: providing services to taxonomists for standard genome sequencing and annotation.</title>
        <authorList>
            <consortium name="The Broad Institute Genomics Platform"/>
            <consortium name="The Broad Institute Genome Sequencing Center for Infectious Disease"/>
            <person name="Wu L."/>
            <person name="Ma J."/>
        </authorList>
    </citation>
    <scope>NUCLEOTIDE SEQUENCE [LARGE SCALE GENOMIC DNA]</scope>
    <source>
        <strain evidence="7 8">GX26</strain>
    </source>
</reference>
<protein>
    <submittedName>
        <fullName evidence="7">ABC transporter permease</fullName>
    </submittedName>
</protein>
<feature type="transmembrane region" description="Helical" evidence="5">
    <location>
        <begin position="155"/>
        <end position="176"/>
    </location>
</feature>
<dbReference type="GO" id="GO:0016020">
    <property type="term" value="C:membrane"/>
    <property type="evidence" value="ECO:0007669"/>
    <property type="project" value="UniProtKB-SubCell"/>
</dbReference>
<dbReference type="Proteomes" id="UP001596395">
    <property type="component" value="Unassembled WGS sequence"/>
</dbReference>
<dbReference type="InterPro" id="IPR013525">
    <property type="entry name" value="ABC2_TM"/>
</dbReference>
<proteinExistence type="predicted"/>
<dbReference type="AlphaFoldDB" id="A0ABD5VHN6"/>
<dbReference type="PANTHER" id="PTHR43229">
    <property type="entry name" value="NODULATION PROTEIN J"/>
    <property type="match status" value="1"/>
</dbReference>
<evidence type="ECO:0000256" key="1">
    <source>
        <dbReference type="ARBA" id="ARBA00004141"/>
    </source>
</evidence>
<keyword evidence="2 5" id="KW-0812">Transmembrane</keyword>
<organism evidence="7 8">
    <name type="scientific">Halorubellus litoreus</name>
    <dbReference type="NCBI Taxonomy" id="755308"/>
    <lineage>
        <taxon>Archaea</taxon>
        <taxon>Methanobacteriati</taxon>
        <taxon>Methanobacteriota</taxon>
        <taxon>Stenosarchaea group</taxon>
        <taxon>Halobacteria</taxon>
        <taxon>Halobacteriales</taxon>
        <taxon>Halorubellaceae</taxon>
        <taxon>Halorubellus</taxon>
    </lineage>
</organism>
<evidence type="ECO:0000256" key="2">
    <source>
        <dbReference type="ARBA" id="ARBA00022692"/>
    </source>
</evidence>
<dbReference type="PROSITE" id="PS51012">
    <property type="entry name" value="ABC_TM2"/>
    <property type="match status" value="1"/>
</dbReference>
<name>A0ABD5VHN6_9EURY</name>
<keyword evidence="8" id="KW-1185">Reference proteome</keyword>
<evidence type="ECO:0000256" key="3">
    <source>
        <dbReference type="ARBA" id="ARBA00022989"/>
    </source>
</evidence>
<comment type="subcellular location">
    <subcellularLocation>
        <location evidence="1">Membrane</location>
        <topology evidence="1">Multi-pass membrane protein</topology>
    </subcellularLocation>
</comment>
<dbReference type="InterPro" id="IPR051784">
    <property type="entry name" value="Nod_factor_ABC_transporter"/>
</dbReference>
<accession>A0ABD5VHN6</accession>
<feature type="transmembrane region" description="Helical" evidence="5">
    <location>
        <begin position="37"/>
        <end position="58"/>
    </location>
</feature>
<keyword evidence="3 5" id="KW-1133">Transmembrane helix</keyword>
<dbReference type="PRINTS" id="PR00164">
    <property type="entry name" value="ABC2TRNSPORT"/>
</dbReference>
<dbReference type="InterPro" id="IPR047817">
    <property type="entry name" value="ABC2_TM_bact-type"/>
</dbReference>
<evidence type="ECO:0000256" key="4">
    <source>
        <dbReference type="ARBA" id="ARBA00023136"/>
    </source>
</evidence>
<dbReference type="PIRSF" id="PIRSF006648">
    <property type="entry name" value="DrrB"/>
    <property type="match status" value="1"/>
</dbReference>
<evidence type="ECO:0000259" key="6">
    <source>
        <dbReference type="PROSITE" id="PS51012"/>
    </source>
</evidence>
<dbReference type="Pfam" id="PF01061">
    <property type="entry name" value="ABC2_membrane"/>
    <property type="match status" value="1"/>
</dbReference>
<dbReference type="PANTHER" id="PTHR43229:SF2">
    <property type="entry name" value="NODULATION PROTEIN J"/>
    <property type="match status" value="1"/>
</dbReference>
<dbReference type="RefSeq" id="WP_336351320.1">
    <property type="nucleotide sequence ID" value="NZ_JAZAQL010000003.1"/>
</dbReference>
<sequence>MSTPDADVVGPNTGNSVLGDAWVNFKRWNRKTVRNPTAFVLEIVVAVFSLLLFTAVFGDVGGFALERAGFAGVEYVTFLLPAVLLQATMGSAFTSGMGLVSDLESGMFEKVVVTPMTWTAVFAGKAASELARIVLQLLAVLGLGVLMGADVTTGVPGVLGIVVVCLLVGLLFMSISNVIGLVTRDEEVLNAASMLFMFPLLFLSPAFIPMSSEVELIATFNPVTYAVDAVRAFVLGEDVMTVVTVSRFGGMYDTLVPAFAVLVGLNVVFGAITVSLLSRASSAEAE</sequence>
<evidence type="ECO:0000313" key="7">
    <source>
        <dbReference type="EMBL" id="MFC6954368.1"/>
    </source>
</evidence>
<feature type="transmembrane region" description="Helical" evidence="5">
    <location>
        <begin position="255"/>
        <end position="277"/>
    </location>
</feature>